<protein>
    <submittedName>
        <fullName evidence="5">Helix-turn-helix domain-containing protein</fullName>
    </submittedName>
</protein>
<evidence type="ECO:0000256" key="1">
    <source>
        <dbReference type="ARBA" id="ARBA00023015"/>
    </source>
</evidence>
<keyword evidence="6" id="KW-1185">Reference proteome</keyword>
<dbReference type="InterPro" id="IPR009057">
    <property type="entry name" value="Homeodomain-like_sf"/>
</dbReference>
<dbReference type="Proteomes" id="UP000198850">
    <property type="component" value="Unassembled WGS sequence"/>
</dbReference>
<dbReference type="GO" id="GO:0003700">
    <property type="term" value="F:DNA-binding transcription factor activity"/>
    <property type="evidence" value="ECO:0007669"/>
    <property type="project" value="InterPro"/>
</dbReference>
<dbReference type="PANTHER" id="PTHR43280">
    <property type="entry name" value="ARAC-FAMILY TRANSCRIPTIONAL REGULATOR"/>
    <property type="match status" value="1"/>
</dbReference>
<dbReference type="PROSITE" id="PS01124">
    <property type="entry name" value="HTH_ARAC_FAMILY_2"/>
    <property type="match status" value="1"/>
</dbReference>
<dbReference type="Gene3D" id="1.10.10.60">
    <property type="entry name" value="Homeodomain-like"/>
    <property type="match status" value="1"/>
</dbReference>
<dbReference type="SUPFAM" id="SSF46689">
    <property type="entry name" value="Homeodomain-like"/>
    <property type="match status" value="1"/>
</dbReference>
<dbReference type="RefSeq" id="WP_090554037.1">
    <property type="nucleotide sequence ID" value="NZ_FNRA01000001.1"/>
</dbReference>
<evidence type="ECO:0000313" key="6">
    <source>
        <dbReference type="Proteomes" id="UP000198850"/>
    </source>
</evidence>
<dbReference type="InterPro" id="IPR020449">
    <property type="entry name" value="Tscrpt_reg_AraC-type_HTH"/>
</dbReference>
<evidence type="ECO:0000259" key="4">
    <source>
        <dbReference type="PROSITE" id="PS01124"/>
    </source>
</evidence>
<accession>A0A1H3VY97</accession>
<dbReference type="STRING" id="425514.SAMN05443550_1017"/>
<dbReference type="OrthoDB" id="629929at2"/>
<dbReference type="SMART" id="SM00342">
    <property type="entry name" value="HTH_ARAC"/>
    <property type="match status" value="1"/>
</dbReference>
<dbReference type="Pfam" id="PF12833">
    <property type="entry name" value="HTH_18"/>
    <property type="match status" value="1"/>
</dbReference>
<evidence type="ECO:0000256" key="3">
    <source>
        <dbReference type="ARBA" id="ARBA00023163"/>
    </source>
</evidence>
<keyword evidence="2" id="KW-0238">DNA-binding</keyword>
<keyword evidence="3" id="KW-0804">Transcription</keyword>
<sequence>MSAIHTDFKTIELLKDIPDILPVRRDYFENWNIKVFNREDTVCKSYLSPNRREYYKIIFLNAGRGLFTIGMNTYSIEEPTLLFVHPNSIISWKNLTLSMVSKGYFCIFKRSFIEKNSTLKALIDKYGFFKDNIKSVISLTKDGSNTINGIFSIMDNEEKNTGTFTEDALQAYVQLLMIEASKIAKHPVTTAVTSEYHKVYDFFELLEKETSDLNFEKSIKIKTAAEFADQLNIHPNHLNALLKKQTGQNVSTHIKHRLLEESKILLLQTDWTLQNIGYAIGFAEQPNFSSFFKKNIGITPSEFRKSYSL</sequence>
<evidence type="ECO:0000256" key="2">
    <source>
        <dbReference type="ARBA" id="ARBA00023125"/>
    </source>
</evidence>
<dbReference type="PRINTS" id="PR00032">
    <property type="entry name" value="HTHARAC"/>
</dbReference>
<keyword evidence="1" id="KW-0805">Transcription regulation</keyword>
<organism evidence="5 6">
    <name type="scientific">Pedobacter hartonius</name>
    <dbReference type="NCBI Taxonomy" id="425514"/>
    <lineage>
        <taxon>Bacteria</taxon>
        <taxon>Pseudomonadati</taxon>
        <taxon>Bacteroidota</taxon>
        <taxon>Sphingobacteriia</taxon>
        <taxon>Sphingobacteriales</taxon>
        <taxon>Sphingobacteriaceae</taxon>
        <taxon>Pedobacter</taxon>
    </lineage>
</organism>
<dbReference type="AlphaFoldDB" id="A0A1H3VY97"/>
<reference evidence="5 6" key="1">
    <citation type="submission" date="2016-10" db="EMBL/GenBank/DDBJ databases">
        <authorList>
            <person name="de Groot N.N."/>
        </authorList>
    </citation>
    <scope>NUCLEOTIDE SEQUENCE [LARGE SCALE GENOMIC DNA]</scope>
    <source>
        <strain evidence="5 6">DSM 19033</strain>
    </source>
</reference>
<dbReference type="PANTHER" id="PTHR43280:SF32">
    <property type="entry name" value="TRANSCRIPTIONAL REGULATORY PROTEIN"/>
    <property type="match status" value="1"/>
</dbReference>
<gene>
    <name evidence="5" type="ORF">SAMN05443550_1017</name>
</gene>
<proteinExistence type="predicted"/>
<feature type="domain" description="HTH araC/xylS-type" evidence="4">
    <location>
        <begin position="214"/>
        <end position="306"/>
    </location>
</feature>
<dbReference type="InterPro" id="IPR018060">
    <property type="entry name" value="HTH_AraC"/>
</dbReference>
<name>A0A1H3VY97_9SPHI</name>
<dbReference type="EMBL" id="FNRA01000001">
    <property type="protein sequence ID" value="SDZ79661.1"/>
    <property type="molecule type" value="Genomic_DNA"/>
</dbReference>
<dbReference type="GO" id="GO:0043565">
    <property type="term" value="F:sequence-specific DNA binding"/>
    <property type="evidence" value="ECO:0007669"/>
    <property type="project" value="InterPro"/>
</dbReference>
<evidence type="ECO:0000313" key="5">
    <source>
        <dbReference type="EMBL" id="SDZ79661.1"/>
    </source>
</evidence>